<dbReference type="CDD" id="cd01536">
    <property type="entry name" value="PBP1_ABC_sugar_binding-like"/>
    <property type="match status" value="1"/>
</dbReference>
<evidence type="ECO:0000313" key="7">
    <source>
        <dbReference type="Proteomes" id="UP000281498"/>
    </source>
</evidence>
<comment type="caution">
    <text evidence="6">The sequence shown here is derived from an EMBL/GenBank/DDBJ whole genome shotgun (WGS) entry which is preliminary data.</text>
</comment>
<reference evidence="6 7" key="1">
    <citation type="submission" date="2017-10" db="EMBL/GenBank/DDBJ databases">
        <title>Bacillus sp. nov., a halophilic bacterium isolated from a Keqin Lake.</title>
        <authorList>
            <person name="Wang H."/>
        </authorList>
    </citation>
    <scope>NUCLEOTIDE SEQUENCE [LARGE SCALE GENOMIC DNA]</scope>
    <source>
        <strain evidence="6 7">KCTC 13187</strain>
    </source>
</reference>
<comment type="subcellular location">
    <subcellularLocation>
        <location evidence="1">Cell envelope</location>
    </subcellularLocation>
</comment>
<keyword evidence="3 4" id="KW-0732">Signal</keyword>
<dbReference type="Proteomes" id="UP000281498">
    <property type="component" value="Unassembled WGS sequence"/>
</dbReference>
<evidence type="ECO:0000256" key="3">
    <source>
        <dbReference type="ARBA" id="ARBA00022729"/>
    </source>
</evidence>
<accession>A0A3A9K1T0</accession>
<dbReference type="InterPro" id="IPR028082">
    <property type="entry name" value="Peripla_BP_I"/>
</dbReference>
<proteinExistence type="inferred from homology"/>
<dbReference type="PANTHER" id="PTHR46847:SF1">
    <property type="entry name" value="D-ALLOSE-BINDING PERIPLASMIC PROTEIN-RELATED"/>
    <property type="match status" value="1"/>
</dbReference>
<dbReference type="OrthoDB" id="9814427at2"/>
<protein>
    <recommendedName>
        <fullName evidence="5">Periplasmic binding protein domain-containing protein</fullName>
    </recommendedName>
</protein>
<evidence type="ECO:0000256" key="4">
    <source>
        <dbReference type="SAM" id="SignalP"/>
    </source>
</evidence>
<evidence type="ECO:0000256" key="1">
    <source>
        <dbReference type="ARBA" id="ARBA00004196"/>
    </source>
</evidence>
<dbReference type="Gene3D" id="3.40.50.2300">
    <property type="match status" value="2"/>
</dbReference>
<evidence type="ECO:0000256" key="2">
    <source>
        <dbReference type="ARBA" id="ARBA00007639"/>
    </source>
</evidence>
<dbReference type="PANTHER" id="PTHR46847">
    <property type="entry name" value="D-ALLOSE-BINDING PERIPLASMIC PROTEIN-RELATED"/>
    <property type="match status" value="1"/>
</dbReference>
<dbReference type="SUPFAM" id="SSF53822">
    <property type="entry name" value="Periplasmic binding protein-like I"/>
    <property type="match status" value="1"/>
</dbReference>
<name>A0A3A9K1T0_9BACI</name>
<sequence length="336" mass="35860">MKSKYAIYSILCILSIMMLAACGNNDVDGDANQAENNQEETVENNGEVASDAEGSMKVGMTVLDLSNPFFVQLTTAVEELAAEEGYEVIINDPRDDVNSQIEAIQNFVAQDVDAIIVTATDQNAINDAVQEAKDAGIPVLAHTTKLENADAWIGADEYGMGLALGEQAGQWIKEVHDGQGGVGILNFDQIEQVIQRKEGIIDGIRQYSPDVEVVGDQQAGDPNTAYDVSEGFLQANPDMIGIFGINDGGALGAYNAAVGAGKESDTFAVGGIDAVPEAIDAIGEEGIYKFTVDQQPILTAETIVEVMVAIINGDDYEVENEIEVRGVNESNIEEYQ</sequence>
<comment type="similarity">
    <text evidence="2">Belongs to the bacterial solute-binding protein 2 family.</text>
</comment>
<dbReference type="InterPro" id="IPR025997">
    <property type="entry name" value="SBP_2_dom"/>
</dbReference>
<gene>
    <name evidence="6" type="ORF">CR203_11145</name>
</gene>
<feature type="domain" description="Periplasmic binding protein" evidence="5">
    <location>
        <begin position="58"/>
        <end position="314"/>
    </location>
</feature>
<organism evidence="6 7">
    <name type="scientific">Salipaludibacillus neizhouensis</name>
    <dbReference type="NCBI Taxonomy" id="885475"/>
    <lineage>
        <taxon>Bacteria</taxon>
        <taxon>Bacillati</taxon>
        <taxon>Bacillota</taxon>
        <taxon>Bacilli</taxon>
        <taxon>Bacillales</taxon>
        <taxon>Bacillaceae</taxon>
    </lineage>
</organism>
<feature type="chain" id="PRO_5039543448" description="Periplasmic binding protein domain-containing protein" evidence="4">
    <location>
        <begin position="21"/>
        <end position="336"/>
    </location>
</feature>
<evidence type="ECO:0000313" key="6">
    <source>
        <dbReference type="EMBL" id="RKL67064.1"/>
    </source>
</evidence>
<dbReference type="AlphaFoldDB" id="A0A3A9K1T0"/>
<dbReference type="EMBL" id="PDOE01000004">
    <property type="protein sequence ID" value="RKL67064.1"/>
    <property type="molecule type" value="Genomic_DNA"/>
</dbReference>
<dbReference type="GO" id="GO:0030313">
    <property type="term" value="C:cell envelope"/>
    <property type="evidence" value="ECO:0007669"/>
    <property type="project" value="UniProtKB-SubCell"/>
</dbReference>
<evidence type="ECO:0000259" key="5">
    <source>
        <dbReference type="Pfam" id="PF13407"/>
    </source>
</evidence>
<keyword evidence="7" id="KW-1185">Reference proteome</keyword>
<dbReference type="RefSeq" id="WP_110937450.1">
    <property type="nucleotide sequence ID" value="NZ_KZ614146.1"/>
</dbReference>
<dbReference type="GO" id="GO:0030246">
    <property type="term" value="F:carbohydrate binding"/>
    <property type="evidence" value="ECO:0007669"/>
    <property type="project" value="UniProtKB-ARBA"/>
</dbReference>
<feature type="signal peptide" evidence="4">
    <location>
        <begin position="1"/>
        <end position="20"/>
    </location>
</feature>
<dbReference type="Pfam" id="PF13407">
    <property type="entry name" value="Peripla_BP_4"/>
    <property type="match status" value="1"/>
</dbReference>
<dbReference type="PROSITE" id="PS51257">
    <property type="entry name" value="PROKAR_LIPOPROTEIN"/>
    <property type="match status" value="1"/>
</dbReference>